<keyword evidence="11" id="KW-1185">Reference proteome</keyword>
<dbReference type="InterPro" id="IPR000244">
    <property type="entry name" value="Ribosomal_bL9"/>
</dbReference>
<dbReference type="PROSITE" id="PS00651">
    <property type="entry name" value="RIBOSOMAL_L9"/>
    <property type="match status" value="1"/>
</dbReference>
<evidence type="ECO:0000256" key="7">
    <source>
        <dbReference type="HAMAP-Rule" id="MF_00503"/>
    </source>
</evidence>
<dbReference type="GO" id="GO:0003735">
    <property type="term" value="F:structural constituent of ribosome"/>
    <property type="evidence" value="ECO:0007669"/>
    <property type="project" value="InterPro"/>
</dbReference>
<keyword evidence="2 7" id="KW-0699">rRNA-binding</keyword>
<dbReference type="GO" id="GO:1990904">
    <property type="term" value="C:ribonucleoprotein complex"/>
    <property type="evidence" value="ECO:0007669"/>
    <property type="project" value="UniProtKB-KW"/>
</dbReference>
<organism evidence="10 11">
    <name type="scientific">Desulfovibrio litoralis DSM 11393</name>
    <dbReference type="NCBI Taxonomy" id="1121455"/>
    <lineage>
        <taxon>Bacteria</taxon>
        <taxon>Pseudomonadati</taxon>
        <taxon>Thermodesulfobacteriota</taxon>
        <taxon>Desulfovibrionia</taxon>
        <taxon>Desulfovibrionales</taxon>
        <taxon>Desulfovibrionaceae</taxon>
        <taxon>Desulfovibrio</taxon>
    </lineage>
</organism>
<keyword evidence="5 7" id="KW-0687">Ribonucleoprotein</keyword>
<evidence type="ECO:0000313" key="10">
    <source>
        <dbReference type="EMBL" id="SHN55598.1"/>
    </source>
</evidence>
<dbReference type="Gene3D" id="3.40.5.10">
    <property type="entry name" value="Ribosomal protein L9, N-terminal domain"/>
    <property type="match status" value="1"/>
</dbReference>
<keyword evidence="8" id="KW-0175">Coiled coil</keyword>
<dbReference type="HAMAP" id="MF_00503">
    <property type="entry name" value="Ribosomal_bL9"/>
    <property type="match status" value="1"/>
</dbReference>
<evidence type="ECO:0000313" key="11">
    <source>
        <dbReference type="Proteomes" id="UP000186469"/>
    </source>
</evidence>
<evidence type="ECO:0000256" key="3">
    <source>
        <dbReference type="ARBA" id="ARBA00022884"/>
    </source>
</evidence>
<dbReference type="Pfam" id="PF01281">
    <property type="entry name" value="Ribosomal_L9_N"/>
    <property type="match status" value="1"/>
</dbReference>
<dbReference type="FunFam" id="3.40.5.10:FF:000003">
    <property type="entry name" value="50S ribosomal protein L9"/>
    <property type="match status" value="1"/>
</dbReference>
<dbReference type="Pfam" id="PF03948">
    <property type="entry name" value="Ribosomal_L9_C"/>
    <property type="match status" value="1"/>
</dbReference>
<evidence type="ECO:0000256" key="8">
    <source>
        <dbReference type="SAM" id="Coils"/>
    </source>
</evidence>
<dbReference type="InterPro" id="IPR020069">
    <property type="entry name" value="Ribosomal_bL9_C"/>
</dbReference>
<dbReference type="RefSeq" id="WP_072696385.1">
    <property type="nucleotide sequence ID" value="NZ_FRDI01000003.1"/>
</dbReference>
<dbReference type="GO" id="GO:0005840">
    <property type="term" value="C:ribosome"/>
    <property type="evidence" value="ECO:0007669"/>
    <property type="project" value="UniProtKB-KW"/>
</dbReference>
<evidence type="ECO:0000259" key="9">
    <source>
        <dbReference type="PROSITE" id="PS00651"/>
    </source>
</evidence>
<dbReference type="NCBIfam" id="TIGR00158">
    <property type="entry name" value="L9"/>
    <property type="match status" value="1"/>
</dbReference>
<dbReference type="EMBL" id="FRDI01000003">
    <property type="protein sequence ID" value="SHN55598.1"/>
    <property type="molecule type" value="Genomic_DNA"/>
</dbReference>
<evidence type="ECO:0000256" key="1">
    <source>
        <dbReference type="ARBA" id="ARBA00010605"/>
    </source>
</evidence>
<keyword evidence="4 7" id="KW-0689">Ribosomal protein</keyword>
<evidence type="ECO:0000256" key="4">
    <source>
        <dbReference type="ARBA" id="ARBA00022980"/>
    </source>
</evidence>
<comment type="function">
    <text evidence="7">Binds to the 23S rRNA.</text>
</comment>
<gene>
    <name evidence="7" type="primary">rplI</name>
    <name evidence="10" type="ORF">SAMN02745728_00694</name>
</gene>
<protein>
    <recommendedName>
        <fullName evidence="6 7">Large ribosomal subunit protein bL9</fullName>
    </recommendedName>
</protein>
<dbReference type="SUPFAM" id="SSF55653">
    <property type="entry name" value="Ribosomal protein L9 C-domain"/>
    <property type="match status" value="1"/>
</dbReference>
<dbReference type="InterPro" id="IPR020070">
    <property type="entry name" value="Ribosomal_bL9_N"/>
</dbReference>
<proteinExistence type="inferred from homology"/>
<dbReference type="Gene3D" id="3.10.430.100">
    <property type="entry name" value="Ribosomal protein L9, C-terminal domain"/>
    <property type="match status" value="1"/>
</dbReference>
<dbReference type="OrthoDB" id="9788336at2"/>
<comment type="similarity">
    <text evidence="1 7">Belongs to the bacterial ribosomal protein bL9 family.</text>
</comment>
<dbReference type="AlphaFoldDB" id="A0A1M7SAY0"/>
<accession>A0A1M7SAY0</accession>
<dbReference type="Proteomes" id="UP000186469">
    <property type="component" value="Unassembled WGS sequence"/>
</dbReference>
<dbReference type="PANTHER" id="PTHR21368">
    <property type="entry name" value="50S RIBOSOMAL PROTEIN L9"/>
    <property type="match status" value="1"/>
</dbReference>
<dbReference type="STRING" id="1121455.SAMN02745728_00694"/>
<feature type="coiled-coil region" evidence="8">
    <location>
        <begin position="44"/>
        <end position="71"/>
    </location>
</feature>
<evidence type="ECO:0000256" key="2">
    <source>
        <dbReference type="ARBA" id="ARBA00022730"/>
    </source>
</evidence>
<dbReference type="InterPro" id="IPR036791">
    <property type="entry name" value="Ribosomal_bL9_C_sf"/>
</dbReference>
<dbReference type="InterPro" id="IPR036935">
    <property type="entry name" value="Ribosomal_bL9_N_sf"/>
</dbReference>
<feature type="domain" description="Ribosomal protein L9" evidence="9">
    <location>
        <begin position="13"/>
        <end position="40"/>
    </location>
</feature>
<dbReference type="InterPro" id="IPR009027">
    <property type="entry name" value="Ribosomal_bL9/RNase_H1_N"/>
</dbReference>
<dbReference type="GO" id="GO:0006412">
    <property type="term" value="P:translation"/>
    <property type="evidence" value="ECO:0007669"/>
    <property type="project" value="UniProtKB-UniRule"/>
</dbReference>
<name>A0A1M7SAY0_9BACT</name>
<dbReference type="InterPro" id="IPR020594">
    <property type="entry name" value="Ribosomal_bL9_bac/chp"/>
</dbReference>
<dbReference type="GO" id="GO:0019843">
    <property type="term" value="F:rRNA binding"/>
    <property type="evidence" value="ECO:0007669"/>
    <property type="project" value="UniProtKB-UniRule"/>
</dbReference>
<dbReference type="SUPFAM" id="SSF55658">
    <property type="entry name" value="L9 N-domain-like"/>
    <property type="match status" value="1"/>
</dbReference>
<keyword evidence="3 7" id="KW-0694">RNA-binding</keyword>
<evidence type="ECO:0000256" key="5">
    <source>
        <dbReference type="ARBA" id="ARBA00023274"/>
    </source>
</evidence>
<reference evidence="10 11" key="1">
    <citation type="submission" date="2016-12" db="EMBL/GenBank/DDBJ databases">
        <authorList>
            <person name="Song W.-J."/>
            <person name="Kurnit D.M."/>
        </authorList>
    </citation>
    <scope>NUCLEOTIDE SEQUENCE [LARGE SCALE GENOMIC DNA]</scope>
    <source>
        <strain evidence="10 11">DSM 11393</strain>
    </source>
</reference>
<evidence type="ECO:0000256" key="6">
    <source>
        <dbReference type="ARBA" id="ARBA00035292"/>
    </source>
</evidence>
<sequence length="170" mass="18971">MKIILRADVENLGRLGDVVEVKNGYARNYLIPQGFAMLATKASLKTFELERKKLQAQMDALRSAASDLSNKIQAEELVIRMRVGDNNKLYGAVTTHIIADQLAEKGVEVDRRRILLDAPIRLLGDYEVRVRLHADVVAVLKVKVAAEERTVYEDEAVAVVEEAKELVTAE</sequence>